<dbReference type="PANTHER" id="PTHR31973:SF195">
    <property type="entry name" value="MUDR FAMILY TRANSPOSASE"/>
    <property type="match status" value="1"/>
</dbReference>
<sequence length="375" mass="42659">MSSGSSTNYIMCWLYCDGTIINNSVTGYAYDKDPIRFVKLLFNLNFRGLIDFLYAKLFIDPNLYNLKVLRRVLNCSTDKFGVAPIVNDDDVEYMFESLDCSGSKVHVELYVEKVPIDFAQNSNDMVEGSKIGESSENTSTSQNSKSVQWGENISSGSSSRSLYMSRVDSEGNSRGSNEFGDDDIPYYRSFDGSSMVISYQEPIMQKVVKFKRVFSAFQSCIDAFSHCIPVLQIDGTHLYGKYRGVLLTATSIDGFYHLPVAFAIVEGESIETWTWFMKRVRRIVALKRTGVCVISDRHVGIISAMNNPAIVMQYTSFIDDCYKLEHARKVYAGHFHPIPKQSDWPLFIDFPLVMHDDDENISRKTGCRKETRYKN</sequence>
<dbReference type="InterPro" id="IPR018289">
    <property type="entry name" value="MULE_transposase_dom"/>
</dbReference>
<evidence type="ECO:0000256" key="1">
    <source>
        <dbReference type="SAM" id="MobiDB-lite"/>
    </source>
</evidence>
<feature type="region of interest" description="Disordered" evidence="1">
    <location>
        <begin position="127"/>
        <end position="180"/>
    </location>
</feature>
<feature type="compositionally biased region" description="Low complexity" evidence="1">
    <location>
        <begin position="134"/>
        <end position="146"/>
    </location>
</feature>
<comment type="caution">
    <text evidence="4">The sequence shown here is derived from an EMBL/GenBank/DDBJ whole genome shotgun (WGS) entry which is preliminary data.</text>
</comment>
<dbReference type="EMBL" id="JAUIZM010000002">
    <property type="protein sequence ID" value="KAK1397253.1"/>
    <property type="molecule type" value="Genomic_DNA"/>
</dbReference>
<evidence type="ECO:0000313" key="5">
    <source>
        <dbReference type="Proteomes" id="UP001237642"/>
    </source>
</evidence>
<evidence type="ECO:0000313" key="3">
    <source>
        <dbReference type="EMBL" id="KAK1397253.1"/>
    </source>
</evidence>
<proteinExistence type="predicted"/>
<dbReference type="Pfam" id="PF10551">
    <property type="entry name" value="MULE"/>
    <property type="match status" value="1"/>
</dbReference>
<reference evidence="4" key="2">
    <citation type="submission" date="2023-05" db="EMBL/GenBank/DDBJ databases">
        <authorList>
            <person name="Schelkunov M.I."/>
        </authorList>
    </citation>
    <scope>NUCLEOTIDE SEQUENCE</scope>
    <source>
        <strain evidence="4">Hsosn_3</strain>
        <tissue evidence="4">Leaf</tissue>
    </source>
</reference>
<gene>
    <name evidence="3" type="ORF">POM88_007116</name>
    <name evidence="4" type="ORF">POM88_007157</name>
</gene>
<name>A0AAD8N5D1_9APIA</name>
<protein>
    <recommendedName>
        <fullName evidence="2">MULE transposase domain-containing protein</fullName>
    </recommendedName>
</protein>
<keyword evidence="5" id="KW-1185">Reference proteome</keyword>
<reference evidence="4" key="1">
    <citation type="submission" date="2023-02" db="EMBL/GenBank/DDBJ databases">
        <title>Genome of toxic invasive species Heracleum sosnowskyi carries increased number of genes despite the absence of recent whole-genome duplications.</title>
        <authorList>
            <person name="Schelkunov M."/>
            <person name="Shtratnikova V."/>
            <person name="Makarenko M."/>
            <person name="Klepikova A."/>
            <person name="Omelchenko D."/>
            <person name="Novikova G."/>
            <person name="Obukhova E."/>
            <person name="Bogdanov V."/>
            <person name="Penin A."/>
            <person name="Logacheva M."/>
        </authorList>
    </citation>
    <scope>NUCLEOTIDE SEQUENCE</scope>
    <source>
        <strain evidence="4">Hsosn_3</strain>
        <tissue evidence="4">Leaf</tissue>
    </source>
</reference>
<dbReference type="EMBL" id="JAUIZM010000002">
    <property type="protein sequence ID" value="KAK1397294.1"/>
    <property type="molecule type" value="Genomic_DNA"/>
</dbReference>
<dbReference type="Proteomes" id="UP001237642">
    <property type="component" value="Unassembled WGS sequence"/>
</dbReference>
<accession>A0AAD8N5D1</accession>
<dbReference type="PANTHER" id="PTHR31973">
    <property type="entry name" value="POLYPROTEIN, PUTATIVE-RELATED"/>
    <property type="match status" value="1"/>
</dbReference>
<evidence type="ECO:0000259" key="2">
    <source>
        <dbReference type="Pfam" id="PF10551"/>
    </source>
</evidence>
<evidence type="ECO:0000313" key="4">
    <source>
        <dbReference type="EMBL" id="KAK1397294.1"/>
    </source>
</evidence>
<feature type="compositionally biased region" description="Low complexity" evidence="1">
    <location>
        <begin position="154"/>
        <end position="166"/>
    </location>
</feature>
<organism evidence="4 5">
    <name type="scientific">Heracleum sosnowskyi</name>
    <dbReference type="NCBI Taxonomy" id="360622"/>
    <lineage>
        <taxon>Eukaryota</taxon>
        <taxon>Viridiplantae</taxon>
        <taxon>Streptophyta</taxon>
        <taxon>Embryophyta</taxon>
        <taxon>Tracheophyta</taxon>
        <taxon>Spermatophyta</taxon>
        <taxon>Magnoliopsida</taxon>
        <taxon>eudicotyledons</taxon>
        <taxon>Gunneridae</taxon>
        <taxon>Pentapetalae</taxon>
        <taxon>asterids</taxon>
        <taxon>campanulids</taxon>
        <taxon>Apiales</taxon>
        <taxon>Apiaceae</taxon>
        <taxon>Apioideae</taxon>
        <taxon>apioid superclade</taxon>
        <taxon>Tordylieae</taxon>
        <taxon>Tordyliinae</taxon>
        <taxon>Heracleum</taxon>
    </lineage>
</organism>
<dbReference type="AlphaFoldDB" id="A0AAD8N5D1"/>
<feature type="domain" description="MULE transposase" evidence="2">
    <location>
        <begin position="230"/>
        <end position="307"/>
    </location>
</feature>